<reference evidence="1 3" key="1">
    <citation type="journal article" date="2016" name="Int. J. Mol. Sci.">
        <title>Comparative genomics of the extreme acidophile Acidithiobacillus thiooxidans reveals intraspecific divergence and niche adaptation.</title>
        <authorList>
            <person name="Zhang X."/>
            <person name="Feng X."/>
            <person name="Tao J."/>
            <person name="Ma L."/>
            <person name="Xiao Y."/>
            <person name="Liang Y."/>
            <person name="Liu X."/>
            <person name="Yin H."/>
        </authorList>
    </citation>
    <scope>NUCLEOTIDE SEQUENCE [LARGE SCALE GENOMIC DNA]</scope>
    <source>
        <strain evidence="1 3">A02</strain>
        <strain evidence="2">DXS-W</strain>
    </source>
</reference>
<dbReference type="EMBL" id="LWSA01000332">
    <property type="protein sequence ID" value="OCX67831.1"/>
    <property type="molecule type" value="Genomic_DNA"/>
</dbReference>
<gene>
    <name evidence="2" type="ORF">A6M23_13620</name>
    <name evidence="1" type="ORF">A6P07_19255</name>
</gene>
<evidence type="ECO:0000313" key="2">
    <source>
        <dbReference type="EMBL" id="OCX70680.1"/>
    </source>
</evidence>
<keyword evidence="4" id="KW-1185">Reference proteome</keyword>
<proteinExistence type="predicted"/>
<dbReference type="Proteomes" id="UP000095008">
    <property type="component" value="Unassembled WGS sequence"/>
</dbReference>
<evidence type="ECO:0000313" key="3">
    <source>
        <dbReference type="Proteomes" id="UP000094893"/>
    </source>
</evidence>
<dbReference type="Proteomes" id="UP000094893">
    <property type="component" value="Unassembled WGS sequence"/>
</dbReference>
<comment type="caution">
    <text evidence="1">The sequence shown here is derived from an EMBL/GenBank/DDBJ whole genome shotgun (WGS) entry which is preliminary data.</text>
</comment>
<dbReference type="AlphaFoldDB" id="A0A1C2I1U1"/>
<protein>
    <submittedName>
        <fullName evidence="1">Uncharacterized protein</fullName>
    </submittedName>
</protein>
<evidence type="ECO:0000313" key="4">
    <source>
        <dbReference type="Proteomes" id="UP000095008"/>
    </source>
</evidence>
<sequence length="77" mass="8088">MFPAGEKKLVILEFGMGDPSSQDLSGVFGNLKLDGPLSFLLEHNGAVHDGVTMCDIGNMQSHEVTAPQFGAIVKSGV</sequence>
<accession>A0A1C2I1U1</accession>
<evidence type="ECO:0000313" key="1">
    <source>
        <dbReference type="EMBL" id="OCX67831.1"/>
    </source>
</evidence>
<organism evidence="1 3">
    <name type="scientific">Acidithiobacillus thiooxidans</name>
    <name type="common">Thiobacillus thiooxidans</name>
    <dbReference type="NCBI Taxonomy" id="930"/>
    <lineage>
        <taxon>Bacteria</taxon>
        <taxon>Pseudomonadati</taxon>
        <taxon>Pseudomonadota</taxon>
        <taxon>Acidithiobacillia</taxon>
        <taxon>Acidithiobacillales</taxon>
        <taxon>Acidithiobacillaceae</taxon>
        <taxon>Acidithiobacillus</taxon>
    </lineage>
</organism>
<dbReference type="RefSeq" id="WP_035219616.1">
    <property type="nucleotide sequence ID" value="NZ_LWRY01000158.1"/>
</dbReference>
<name>A0A1C2I1U1_ACITH</name>
<dbReference type="EMBL" id="LWRY01000158">
    <property type="protein sequence ID" value="OCX70680.1"/>
    <property type="molecule type" value="Genomic_DNA"/>
</dbReference>